<protein>
    <submittedName>
        <fullName evidence="8">Sigma-70 family RNA polymerase sigma factor</fullName>
    </submittedName>
</protein>
<evidence type="ECO:0000256" key="1">
    <source>
        <dbReference type="ARBA" id="ARBA00010641"/>
    </source>
</evidence>
<dbReference type="InterPro" id="IPR052704">
    <property type="entry name" value="ECF_Sigma-70_Domain"/>
</dbReference>
<dbReference type="InterPro" id="IPR013249">
    <property type="entry name" value="RNA_pol_sigma70_r4_t2"/>
</dbReference>
<dbReference type="NCBIfam" id="TIGR02937">
    <property type="entry name" value="sigma70-ECF"/>
    <property type="match status" value="1"/>
</dbReference>
<evidence type="ECO:0000256" key="4">
    <source>
        <dbReference type="ARBA" id="ARBA00023082"/>
    </source>
</evidence>
<evidence type="ECO:0000256" key="5">
    <source>
        <dbReference type="ARBA" id="ARBA00023163"/>
    </source>
</evidence>
<dbReference type="InterPro" id="IPR036388">
    <property type="entry name" value="WH-like_DNA-bd_sf"/>
</dbReference>
<evidence type="ECO:0000259" key="7">
    <source>
        <dbReference type="Pfam" id="PF08281"/>
    </source>
</evidence>
<evidence type="ECO:0000259" key="6">
    <source>
        <dbReference type="Pfam" id="PF04542"/>
    </source>
</evidence>
<comment type="similarity">
    <text evidence="1">Belongs to the sigma-70 factor family. ECF subfamily.</text>
</comment>
<dbReference type="Gene3D" id="1.10.1740.10">
    <property type="match status" value="1"/>
</dbReference>
<comment type="subunit">
    <text evidence="2">Interacts transiently with the RNA polymerase catalytic core formed by RpoA, RpoB, RpoC and RpoZ (2 alpha, 1 beta, 1 beta' and 1 omega subunit) to form the RNA polymerase holoenzyme that can initiate transcription.</text>
</comment>
<keyword evidence="4" id="KW-0731">Sigma factor</keyword>
<dbReference type="SUPFAM" id="SSF88946">
    <property type="entry name" value="Sigma2 domain of RNA polymerase sigma factors"/>
    <property type="match status" value="1"/>
</dbReference>
<dbReference type="PANTHER" id="PTHR30173:SF36">
    <property type="entry name" value="ECF RNA POLYMERASE SIGMA FACTOR SIGJ"/>
    <property type="match status" value="1"/>
</dbReference>
<dbReference type="InterPro" id="IPR013325">
    <property type="entry name" value="RNA_pol_sigma_r2"/>
</dbReference>
<dbReference type="InterPro" id="IPR007627">
    <property type="entry name" value="RNA_pol_sigma70_r2"/>
</dbReference>
<evidence type="ECO:0000256" key="3">
    <source>
        <dbReference type="ARBA" id="ARBA00023015"/>
    </source>
</evidence>
<dbReference type="Gene3D" id="3.10.450.50">
    <property type="match status" value="1"/>
</dbReference>
<dbReference type="Proteomes" id="UP000280935">
    <property type="component" value="Unassembled WGS sequence"/>
</dbReference>
<dbReference type="OrthoDB" id="6689546at2"/>
<evidence type="ECO:0000313" key="9">
    <source>
        <dbReference type="Proteomes" id="UP000280935"/>
    </source>
</evidence>
<proteinExistence type="inferred from homology"/>
<name>A0A3P1WVG0_9ACTN</name>
<dbReference type="InterPro" id="IPR014284">
    <property type="entry name" value="RNA_pol_sigma-70_dom"/>
</dbReference>
<sequence>MIPAAEHRDLAVRLAYDITGCWADAEEIAQEAVTRVWATRDVRDPRALLARVATNLAIDRLRTRRVDYVGPYLPEPVLTSDGADAAVEHAQEVEVALLVALESLSPIERACLLLHDVFAFSFDEVARMLDRSPAAVRQAASRARSHAARRRPRFTHDDSATRDLVSRFFAAIHHGQVADLVDLLTADVALVADGGGKVTAARRPVVGAEPVARFLAGLAGQFAGRFTFIPTRLNRADAQLVLLDGVVDQVVWVGVEEGRIARLYLMRNPSKLTRCRDVPPPGMPTPVVPPASG</sequence>
<dbReference type="GO" id="GO:0006352">
    <property type="term" value="P:DNA-templated transcription initiation"/>
    <property type="evidence" value="ECO:0007669"/>
    <property type="project" value="InterPro"/>
</dbReference>
<dbReference type="InterPro" id="IPR032710">
    <property type="entry name" value="NTF2-like_dom_sf"/>
</dbReference>
<dbReference type="AlphaFoldDB" id="A0A3P1WVG0"/>
<dbReference type="GO" id="GO:0016987">
    <property type="term" value="F:sigma factor activity"/>
    <property type="evidence" value="ECO:0007669"/>
    <property type="project" value="UniProtKB-KW"/>
</dbReference>
<feature type="domain" description="RNA polymerase sigma factor 70 region 4 type 2" evidence="7">
    <location>
        <begin position="96"/>
        <end position="146"/>
    </location>
</feature>
<evidence type="ECO:0000256" key="2">
    <source>
        <dbReference type="ARBA" id="ARBA00011344"/>
    </source>
</evidence>
<dbReference type="Gene3D" id="1.10.10.10">
    <property type="entry name" value="Winged helix-like DNA-binding domain superfamily/Winged helix DNA-binding domain"/>
    <property type="match status" value="1"/>
</dbReference>
<dbReference type="EMBL" id="RQYT01000017">
    <property type="protein sequence ID" value="RRD49400.1"/>
    <property type="molecule type" value="Genomic_DNA"/>
</dbReference>
<reference evidence="8 9" key="1">
    <citation type="submission" date="2018-11" db="EMBL/GenBank/DDBJ databases">
        <title>Genomes From Bacteria Associated with the Canine Oral Cavity: a Test Case for Automated Genome-Based Taxonomic Assignment.</title>
        <authorList>
            <person name="Coil D.A."/>
            <person name="Jospin G."/>
            <person name="Darling A.E."/>
            <person name="Wallis C."/>
            <person name="Davis I.J."/>
            <person name="Harris S."/>
            <person name="Eisen J.A."/>
            <person name="Holcombe L.J."/>
            <person name="O'Flynn C."/>
        </authorList>
    </citation>
    <scope>NUCLEOTIDE SEQUENCE [LARGE SCALE GENOMIC DNA]</scope>
    <source>
        <strain evidence="8 9">OH2822_COT-296</strain>
    </source>
</reference>
<dbReference type="Pfam" id="PF04542">
    <property type="entry name" value="Sigma70_r2"/>
    <property type="match status" value="1"/>
</dbReference>
<dbReference type="Pfam" id="PF08281">
    <property type="entry name" value="Sigma70_r4_2"/>
    <property type="match status" value="1"/>
</dbReference>
<organism evidence="8 9">
    <name type="scientific">Arachnia propionica</name>
    <dbReference type="NCBI Taxonomy" id="1750"/>
    <lineage>
        <taxon>Bacteria</taxon>
        <taxon>Bacillati</taxon>
        <taxon>Actinomycetota</taxon>
        <taxon>Actinomycetes</taxon>
        <taxon>Propionibacteriales</taxon>
        <taxon>Propionibacteriaceae</taxon>
        <taxon>Arachnia</taxon>
    </lineage>
</organism>
<keyword evidence="3" id="KW-0805">Transcription regulation</keyword>
<gene>
    <name evidence="8" type="ORF">EII35_08530</name>
</gene>
<dbReference type="GO" id="GO:0003677">
    <property type="term" value="F:DNA binding"/>
    <property type="evidence" value="ECO:0007669"/>
    <property type="project" value="InterPro"/>
</dbReference>
<dbReference type="SUPFAM" id="SSF88659">
    <property type="entry name" value="Sigma3 and sigma4 domains of RNA polymerase sigma factors"/>
    <property type="match status" value="1"/>
</dbReference>
<feature type="domain" description="RNA polymerase sigma-70 region 2" evidence="6">
    <location>
        <begin position="6"/>
        <end position="65"/>
    </location>
</feature>
<keyword evidence="5" id="KW-0804">Transcription</keyword>
<dbReference type="InterPro" id="IPR013324">
    <property type="entry name" value="RNA_pol_sigma_r3/r4-like"/>
</dbReference>
<evidence type="ECO:0000313" key="8">
    <source>
        <dbReference type="EMBL" id="RRD49400.1"/>
    </source>
</evidence>
<dbReference type="RefSeq" id="WP_125228044.1">
    <property type="nucleotide sequence ID" value="NZ_RQYT01000017.1"/>
</dbReference>
<dbReference type="SUPFAM" id="SSF54427">
    <property type="entry name" value="NTF2-like"/>
    <property type="match status" value="1"/>
</dbReference>
<dbReference type="PANTHER" id="PTHR30173">
    <property type="entry name" value="SIGMA 19 FACTOR"/>
    <property type="match status" value="1"/>
</dbReference>
<accession>A0A3P1WVG0</accession>
<comment type="caution">
    <text evidence="8">The sequence shown here is derived from an EMBL/GenBank/DDBJ whole genome shotgun (WGS) entry which is preliminary data.</text>
</comment>